<proteinExistence type="predicted"/>
<gene>
    <name evidence="2" type="ORF">E2562_017975</name>
</gene>
<keyword evidence="3" id="KW-1185">Reference proteome</keyword>
<evidence type="ECO:0000313" key="2">
    <source>
        <dbReference type="EMBL" id="KAF0933353.1"/>
    </source>
</evidence>
<reference evidence="2 3" key="1">
    <citation type="submission" date="2019-11" db="EMBL/GenBank/DDBJ databases">
        <title>Whole genome sequence of Oryza granulata.</title>
        <authorList>
            <person name="Li W."/>
        </authorList>
    </citation>
    <scope>NUCLEOTIDE SEQUENCE [LARGE SCALE GENOMIC DNA]</scope>
    <source>
        <strain evidence="3">cv. Menghai</strain>
        <tissue evidence="2">Leaf</tissue>
    </source>
</reference>
<feature type="region of interest" description="Disordered" evidence="1">
    <location>
        <begin position="1"/>
        <end position="38"/>
    </location>
</feature>
<organism evidence="2 3">
    <name type="scientific">Oryza meyeriana var. granulata</name>
    <dbReference type="NCBI Taxonomy" id="110450"/>
    <lineage>
        <taxon>Eukaryota</taxon>
        <taxon>Viridiplantae</taxon>
        <taxon>Streptophyta</taxon>
        <taxon>Embryophyta</taxon>
        <taxon>Tracheophyta</taxon>
        <taxon>Spermatophyta</taxon>
        <taxon>Magnoliopsida</taxon>
        <taxon>Liliopsida</taxon>
        <taxon>Poales</taxon>
        <taxon>Poaceae</taxon>
        <taxon>BOP clade</taxon>
        <taxon>Oryzoideae</taxon>
        <taxon>Oryzeae</taxon>
        <taxon>Oryzinae</taxon>
        <taxon>Oryza</taxon>
        <taxon>Oryza meyeriana</taxon>
    </lineage>
</organism>
<evidence type="ECO:0000256" key="1">
    <source>
        <dbReference type="SAM" id="MobiDB-lite"/>
    </source>
</evidence>
<comment type="caution">
    <text evidence="2">The sequence shown here is derived from an EMBL/GenBank/DDBJ whole genome shotgun (WGS) entry which is preliminary data.</text>
</comment>
<evidence type="ECO:0000313" key="3">
    <source>
        <dbReference type="Proteomes" id="UP000479710"/>
    </source>
</evidence>
<protein>
    <submittedName>
        <fullName evidence="2">Uncharacterized protein</fullName>
    </submittedName>
</protein>
<sequence length="96" mass="9867">MVREPTHSTGHAGRYTGPTNTSASPAANYQLLPPPLQDQLDELDRLLQIDDHDDSAAGAARKPMDYATGAPAPIVIEDGDGNAAGAGEVVSQSQGG</sequence>
<accession>A0A6G1F927</accession>
<feature type="compositionally biased region" description="Polar residues" evidence="1">
    <location>
        <begin position="17"/>
        <end position="27"/>
    </location>
</feature>
<name>A0A6G1F927_9ORYZ</name>
<dbReference type="Proteomes" id="UP000479710">
    <property type="component" value="Unassembled WGS sequence"/>
</dbReference>
<dbReference type="EMBL" id="SPHZ02000001">
    <property type="protein sequence ID" value="KAF0933353.1"/>
    <property type="molecule type" value="Genomic_DNA"/>
</dbReference>
<dbReference type="AlphaFoldDB" id="A0A6G1F927"/>
<feature type="region of interest" description="Disordered" evidence="1">
    <location>
        <begin position="71"/>
        <end position="96"/>
    </location>
</feature>